<dbReference type="GO" id="GO:0005886">
    <property type="term" value="C:plasma membrane"/>
    <property type="evidence" value="ECO:0007669"/>
    <property type="project" value="UniProtKB-SubCell"/>
</dbReference>
<comment type="caution">
    <text evidence="11">The sequence shown here is derived from an EMBL/GenBank/DDBJ whole genome shotgun (WGS) entry which is preliminary data.</text>
</comment>
<evidence type="ECO:0000256" key="5">
    <source>
        <dbReference type="ARBA" id="ARBA00022725"/>
    </source>
</evidence>
<dbReference type="Proteomes" id="UP001458880">
    <property type="component" value="Unassembled WGS sequence"/>
</dbReference>
<accession>A0AAW1MTA8</accession>
<keyword evidence="9" id="KW-0807">Transducer</keyword>
<keyword evidence="4 10" id="KW-0812">Transmembrane</keyword>
<dbReference type="GO" id="GO:0004984">
    <property type="term" value="F:olfactory receptor activity"/>
    <property type="evidence" value="ECO:0007669"/>
    <property type="project" value="InterPro"/>
</dbReference>
<dbReference type="EMBL" id="JASPKY010000026">
    <property type="protein sequence ID" value="KAK9751710.1"/>
    <property type="molecule type" value="Genomic_DNA"/>
</dbReference>
<feature type="transmembrane region" description="Helical" evidence="10">
    <location>
        <begin position="29"/>
        <end position="51"/>
    </location>
</feature>
<dbReference type="InterPro" id="IPR004117">
    <property type="entry name" value="7tm6_olfct_rcpt"/>
</dbReference>
<evidence type="ECO:0000256" key="8">
    <source>
        <dbReference type="ARBA" id="ARBA00023170"/>
    </source>
</evidence>
<dbReference type="GO" id="GO:0007165">
    <property type="term" value="P:signal transduction"/>
    <property type="evidence" value="ECO:0007669"/>
    <property type="project" value="UniProtKB-KW"/>
</dbReference>
<sequence>MANLKKIINEYAYYHQGIIKLTEDMEKCLNILFLIQFISCMLTIVVGLYQISLVPFGSPSFTNMAAFSFAITFEVFMHCSYGDEISFYSAEVAKAAYSCEWIKTDNWSRKNLLLMTLRAQRECSLTFGKFSKINLVLFLNVMRGAFSYFTFLQKMNEELNM</sequence>
<reference evidence="11 12" key="1">
    <citation type="journal article" date="2024" name="BMC Genomics">
        <title>De novo assembly and annotation of Popillia japonica's genome with initial clues to its potential as an invasive pest.</title>
        <authorList>
            <person name="Cucini C."/>
            <person name="Boschi S."/>
            <person name="Funari R."/>
            <person name="Cardaioli E."/>
            <person name="Iannotti N."/>
            <person name="Marturano G."/>
            <person name="Paoli F."/>
            <person name="Bruttini M."/>
            <person name="Carapelli A."/>
            <person name="Frati F."/>
            <person name="Nardi F."/>
        </authorList>
    </citation>
    <scope>NUCLEOTIDE SEQUENCE [LARGE SCALE GENOMIC DNA]</scope>
    <source>
        <strain evidence="11">DMR45628</strain>
    </source>
</reference>
<feature type="transmembrane region" description="Helical" evidence="10">
    <location>
        <begin position="133"/>
        <end position="152"/>
    </location>
</feature>
<dbReference type="PANTHER" id="PTHR21137:SF35">
    <property type="entry name" value="ODORANT RECEPTOR 19A-RELATED"/>
    <property type="match status" value="1"/>
</dbReference>
<keyword evidence="8 11" id="KW-0675">Receptor</keyword>
<protein>
    <submittedName>
        <fullName evidence="11">7tm Odorant receptor</fullName>
    </submittedName>
</protein>
<gene>
    <name evidence="11" type="ORF">QE152_g4837</name>
</gene>
<keyword evidence="12" id="KW-1185">Reference proteome</keyword>
<evidence type="ECO:0000256" key="10">
    <source>
        <dbReference type="SAM" id="Phobius"/>
    </source>
</evidence>
<dbReference type="Pfam" id="PF02949">
    <property type="entry name" value="7tm_6"/>
    <property type="match status" value="1"/>
</dbReference>
<keyword evidence="6 10" id="KW-1133">Transmembrane helix</keyword>
<evidence type="ECO:0000256" key="9">
    <source>
        <dbReference type="ARBA" id="ARBA00023224"/>
    </source>
</evidence>
<evidence type="ECO:0000256" key="4">
    <source>
        <dbReference type="ARBA" id="ARBA00022692"/>
    </source>
</evidence>
<name>A0AAW1MTA8_POPJA</name>
<evidence type="ECO:0000256" key="2">
    <source>
        <dbReference type="ARBA" id="ARBA00022475"/>
    </source>
</evidence>
<keyword evidence="7 10" id="KW-0472">Membrane</keyword>
<evidence type="ECO:0000256" key="3">
    <source>
        <dbReference type="ARBA" id="ARBA00022606"/>
    </source>
</evidence>
<keyword evidence="5" id="KW-0552">Olfaction</keyword>
<evidence type="ECO:0000313" key="11">
    <source>
        <dbReference type="EMBL" id="KAK9751710.1"/>
    </source>
</evidence>
<keyword evidence="3" id="KW-0716">Sensory transduction</keyword>
<evidence type="ECO:0000256" key="1">
    <source>
        <dbReference type="ARBA" id="ARBA00004651"/>
    </source>
</evidence>
<dbReference type="AlphaFoldDB" id="A0AAW1MTA8"/>
<evidence type="ECO:0000256" key="7">
    <source>
        <dbReference type="ARBA" id="ARBA00023136"/>
    </source>
</evidence>
<proteinExistence type="predicted"/>
<organism evidence="11 12">
    <name type="scientific">Popillia japonica</name>
    <name type="common">Japanese beetle</name>
    <dbReference type="NCBI Taxonomy" id="7064"/>
    <lineage>
        <taxon>Eukaryota</taxon>
        <taxon>Metazoa</taxon>
        <taxon>Ecdysozoa</taxon>
        <taxon>Arthropoda</taxon>
        <taxon>Hexapoda</taxon>
        <taxon>Insecta</taxon>
        <taxon>Pterygota</taxon>
        <taxon>Neoptera</taxon>
        <taxon>Endopterygota</taxon>
        <taxon>Coleoptera</taxon>
        <taxon>Polyphaga</taxon>
        <taxon>Scarabaeiformia</taxon>
        <taxon>Scarabaeidae</taxon>
        <taxon>Rutelinae</taxon>
        <taxon>Popillia</taxon>
    </lineage>
</organism>
<dbReference type="PANTHER" id="PTHR21137">
    <property type="entry name" value="ODORANT RECEPTOR"/>
    <property type="match status" value="1"/>
</dbReference>
<evidence type="ECO:0000313" key="12">
    <source>
        <dbReference type="Proteomes" id="UP001458880"/>
    </source>
</evidence>
<dbReference type="GO" id="GO:0005549">
    <property type="term" value="F:odorant binding"/>
    <property type="evidence" value="ECO:0007669"/>
    <property type="project" value="InterPro"/>
</dbReference>
<comment type="subcellular location">
    <subcellularLocation>
        <location evidence="1">Cell membrane</location>
        <topology evidence="1">Multi-pass membrane protein</topology>
    </subcellularLocation>
</comment>
<keyword evidence="2" id="KW-1003">Cell membrane</keyword>
<evidence type="ECO:0000256" key="6">
    <source>
        <dbReference type="ARBA" id="ARBA00022989"/>
    </source>
</evidence>